<dbReference type="GO" id="GO:0016020">
    <property type="term" value="C:membrane"/>
    <property type="evidence" value="ECO:0007669"/>
    <property type="project" value="InterPro"/>
</dbReference>
<dbReference type="NCBIfam" id="TIGR00473">
    <property type="entry name" value="pssA"/>
    <property type="match status" value="1"/>
</dbReference>
<dbReference type="RefSeq" id="WP_107750614.1">
    <property type="nucleotide sequence ID" value="NZ_QBKF01000002.1"/>
</dbReference>
<name>A0A2T7UV93_9RHOB</name>
<feature type="transmembrane region" description="Helical" evidence="16">
    <location>
        <begin position="110"/>
        <end position="128"/>
    </location>
</feature>
<evidence type="ECO:0000256" key="11">
    <source>
        <dbReference type="ARBA" id="ARBA00023136"/>
    </source>
</evidence>
<feature type="transmembrane region" description="Helical" evidence="16">
    <location>
        <begin position="86"/>
        <end position="104"/>
    </location>
</feature>
<evidence type="ECO:0000259" key="17">
    <source>
        <dbReference type="Pfam" id="PF08009"/>
    </source>
</evidence>
<evidence type="ECO:0000256" key="10">
    <source>
        <dbReference type="ARBA" id="ARBA00023098"/>
    </source>
</evidence>
<dbReference type="GO" id="GO:0008654">
    <property type="term" value="P:phospholipid biosynthetic process"/>
    <property type="evidence" value="ECO:0007669"/>
    <property type="project" value="UniProtKB-KW"/>
</dbReference>
<dbReference type="Gene3D" id="1.20.120.1760">
    <property type="match status" value="1"/>
</dbReference>
<dbReference type="InterPro" id="IPR004533">
    <property type="entry name" value="CDP-diaglyc--ser_O-PTrfase"/>
</dbReference>
<feature type="domain" description="CDP-alcohol phosphatidyltransferase C-terminal" evidence="17">
    <location>
        <begin position="210"/>
        <end position="241"/>
    </location>
</feature>
<keyword evidence="11 16" id="KW-0472">Membrane</keyword>
<feature type="transmembrane region" description="Helical" evidence="16">
    <location>
        <begin position="207"/>
        <end position="223"/>
    </location>
</feature>
<sequence>MDRDPAFEDESEPADRRTLPLVQLIPNLVTLLGLCAGLTAIRYGIAGSWQVAAGLIVLAALIDGMDGLLARKLNAASHFGAELDSLSDFVCFGVAPGIVIYSALLQDWPGLGWVLVLIYVLGACLRLARFNVNRNAPPPPGRVHFVGVPAPAGAMLGLLPLYLTLAGWMDMREWPALAGLYMAFVGLLMISRLPTPSPKGWRVPRKRAALVLVGVAVYAGALVSQPWVVLAVSDLAYLAVLAWGSWRDRRKLA</sequence>
<evidence type="ECO:0000313" key="19">
    <source>
        <dbReference type="Proteomes" id="UP000244810"/>
    </source>
</evidence>
<keyword evidence="12" id="KW-0594">Phospholipid biosynthesis</keyword>
<evidence type="ECO:0000256" key="5">
    <source>
        <dbReference type="ARBA" id="ARBA00017171"/>
    </source>
</evidence>
<comment type="subcellular location">
    <subcellularLocation>
        <location evidence="2">Endomembrane system</location>
        <topology evidence="2">Multi-pass membrane protein</topology>
    </subcellularLocation>
</comment>
<protein>
    <recommendedName>
        <fullName evidence="5">CDP-diacylglycerol--serine O-phosphatidyltransferase</fullName>
        <ecNumber evidence="4">2.7.8.8</ecNumber>
    </recommendedName>
    <alternativeName>
        <fullName evidence="14">Phosphatidylserine synthase</fullName>
    </alternativeName>
</protein>
<dbReference type="InterPro" id="IPR000462">
    <property type="entry name" value="CDP-OH_P_trans"/>
</dbReference>
<dbReference type="PANTHER" id="PTHR14269:SF61">
    <property type="entry name" value="CDP-DIACYLGLYCEROL--SERINE O-PHOSPHATIDYLTRANSFERASE"/>
    <property type="match status" value="1"/>
</dbReference>
<dbReference type="InterPro" id="IPR012616">
    <property type="entry name" value="CDP-OH_P_trans_C"/>
</dbReference>
<dbReference type="AlphaFoldDB" id="A0A2T7UV93"/>
<evidence type="ECO:0000256" key="13">
    <source>
        <dbReference type="ARBA" id="ARBA00023264"/>
    </source>
</evidence>
<keyword evidence="6" id="KW-0444">Lipid biosynthesis</keyword>
<dbReference type="OrthoDB" id="9777147at2"/>
<feature type="transmembrane region" description="Helical" evidence="16">
    <location>
        <begin position="174"/>
        <end position="195"/>
    </location>
</feature>
<proteinExistence type="inferred from homology"/>
<evidence type="ECO:0000256" key="7">
    <source>
        <dbReference type="ARBA" id="ARBA00022679"/>
    </source>
</evidence>
<evidence type="ECO:0000256" key="12">
    <source>
        <dbReference type="ARBA" id="ARBA00023209"/>
    </source>
</evidence>
<reference evidence="18 19" key="1">
    <citation type="journal article" date="2011" name="Syst. Appl. Microbiol.">
        <title>Defluviimonas denitrificans gen. nov., sp. nov., and Pararhodobacter aggregans gen. nov., sp. nov., non-phototrophic Rhodobacteraceae from the biofilter of a marine aquaculture.</title>
        <authorList>
            <person name="Foesel B.U."/>
            <person name="Drake H.L."/>
            <person name="Schramm A."/>
        </authorList>
    </citation>
    <scope>NUCLEOTIDE SEQUENCE [LARGE SCALE GENOMIC DNA]</scope>
    <source>
        <strain evidence="18 19">D1-19</strain>
    </source>
</reference>
<dbReference type="GO" id="GO:0012505">
    <property type="term" value="C:endomembrane system"/>
    <property type="evidence" value="ECO:0007669"/>
    <property type="project" value="UniProtKB-SubCell"/>
</dbReference>
<comment type="similarity">
    <text evidence="3 15">Belongs to the CDP-alcohol phosphatidyltransferase class-I family.</text>
</comment>
<keyword evidence="13" id="KW-1208">Phospholipid metabolism</keyword>
<dbReference type="PANTHER" id="PTHR14269">
    <property type="entry name" value="CDP-DIACYLGLYCEROL--GLYCEROL-3-PHOSPHATE 3-PHOSPHATIDYLTRANSFERASE-RELATED"/>
    <property type="match status" value="1"/>
</dbReference>
<keyword evidence="19" id="KW-1185">Reference proteome</keyword>
<feature type="transmembrane region" description="Helical" evidence="16">
    <location>
        <begin position="21"/>
        <end position="41"/>
    </location>
</feature>
<dbReference type="GO" id="GO:0003882">
    <property type="term" value="F:CDP-diacylglycerol-serine O-phosphatidyltransferase activity"/>
    <property type="evidence" value="ECO:0007669"/>
    <property type="project" value="UniProtKB-EC"/>
</dbReference>
<dbReference type="PROSITE" id="PS00379">
    <property type="entry name" value="CDP_ALCOHOL_P_TRANSF"/>
    <property type="match status" value="1"/>
</dbReference>
<dbReference type="Pfam" id="PF08009">
    <property type="entry name" value="CDP-OH_P_tran_2"/>
    <property type="match status" value="1"/>
</dbReference>
<evidence type="ECO:0000256" key="6">
    <source>
        <dbReference type="ARBA" id="ARBA00022516"/>
    </source>
</evidence>
<keyword evidence="7 15" id="KW-0808">Transferase</keyword>
<evidence type="ECO:0000256" key="9">
    <source>
        <dbReference type="ARBA" id="ARBA00022989"/>
    </source>
</evidence>
<evidence type="ECO:0000256" key="4">
    <source>
        <dbReference type="ARBA" id="ARBA00013174"/>
    </source>
</evidence>
<keyword evidence="9 16" id="KW-1133">Transmembrane helix</keyword>
<comment type="catalytic activity">
    <reaction evidence="1">
        <text>a CDP-1,2-diacyl-sn-glycerol + L-serine = a 1,2-diacyl-sn-glycero-3-phospho-L-serine + CMP + H(+)</text>
        <dbReference type="Rhea" id="RHEA:16913"/>
        <dbReference type="ChEBI" id="CHEBI:15378"/>
        <dbReference type="ChEBI" id="CHEBI:33384"/>
        <dbReference type="ChEBI" id="CHEBI:57262"/>
        <dbReference type="ChEBI" id="CHEBI:58332"/>
        <dbReference type="ChEBI" id="CHEBI:60377"/>
        <dbReference type="EC" id="2.7.8.8"/>
    </reaction>
</comment>
<dbReference type="InterPro" id="IPR043130">
    <property type="entry name" value="CDP-OH_PTrfase_TM_dom"/>
</dbReference>
<gene>
    <name evidence="18" type="primary">pssA</name>
    <name evidence="18" type="ORF">DDE23_05425</name>
</gene>
<feature type="transmembrane region" description="Helical" evidence="16">
    <location>
        <begin position="47"/>
        <end position="65"/>
    </location>
</feature>
<organism evidence="18 19">
    <name type="scientific">Pararhodobacter aggregans</name>
    <dbReference type="NCBI Taxonomy" id="404875"/>
    <lineage>
        <taxon>Bacteria</taxon>
        <taxon>Pseudomonadati</taxon>
        <taxon>Pseudomonadota</taxon>
        <taxon>Alphaproteobacteria</taxon>
        <taxon>Rhodobacterales</taxon>
        <taxon>Paracoccaceae</taxon>
        <taxon>Pararhodobacter</taxon>
    </lineage>
</organism>
<evidence type="ECO:0000313" key="18">
    <source>
        <dbReference type="EMBL" id="PVE48498.1"/>
    </source>
</evidence>
<comment type="caution">
    <text evidence="18">The sequence shown here is derived from an EMBL/GenBank/DDBJ whole genome shotgun (WGS) entry which is preliminary data.</text>
</comment>
<dbReference type="InterPro" id="IPR050324">
    <property type="entry name" value="CDP-alcohol_PTase-I"/>
</dbReference>
<dbReference type="InterPro" id="IPR048254">
    <property type="entry name" value="CDP_ALCOHOL_P_TRANSF_CS"/>
</dbReference>
<dbReference type="Proteomes" id="UP000244810">
    <property type="component" value="Unassembled WGS sequence"/>
</dbReference>
<accession>A0A2T7UV93</accession>
<evidence type="ECO:0000256" key="8">
    <source>
        <dbReference type="ARBA" id="ARBA00022692"/>
    </source>
</evidence>
<evidence type="ECO:0000256" key="16">
    <source>
        <dbReference type="SAM" id="Phobius"/>
    </source>
</evidence>
<evidence type="ECO:0000256" key="3">
    <source>
        <dbReference type="ARBA" id="ARBA00010441"/>
    </source>
</evidence>
<dbReference type="Pfam" id="PF01066">
    <property type="entry name" value="CDP-OH_P_transf"/>
    <property type="match status" value="1"/>
</dbReference>
<evidence type="ECO:0000256" key="15">
    <source>
        <dbReference type="RuleBase" id="RU003750"/>
    </source>
</evidence>
<keyword evidence="8 16" id="KW-0812">Transmembrane</keyword>
<dbReference type="EC" id="2.7.8.8" evidence="4"/>
<evidence type="ECO:0000256" key="2">
    <source>
        <dbReference type="ARBA" id="ARBA00004127"/>
    </source>
</evidence>
<feature type="transmembrane region" description="Helical" evidence="16">
    <location>
        <begin position="148"/>
        <end position="168"/>
    </location>
</feature>
<evidence type="ECO:0000256" key="1">
    <source>
        <dbReference type="ARBA" id="ARBA00000287"/>
    </source>
</evidence>
<evidence type="ECO:0000256" key="14">
    <source>
        <dbReference type="ARBA" id="ARBA00032361"/>
    </source>
</evidence>
<dbReference type="EMBL" id="QDDR01000002">
    <property type="protein sequence ID" value="PVE48498.1"/>
    <property type="molecule type" value="Genomic_DNA"/>
</dbReference>
<keyword evidence="10" id="KW-0443">Lipid metabolism</keyword>